<dbReference type="PATRIC" id="fig|1769779.3.peg.1737"/>
<evidence type="ECO:0000313" key="3">
    <source>
        <dbReference type="Proteomes" id="UP000095672"/>
    </source>
</evidence>
<dbReference type="SUPFAM" id="SSF56935">
    <property type="entry name" value="Porins"/>
    <property type="match status" value="1"/>
</dbReference>
<dbReference type="InterPro" id="IPR045748">
    <property type="entry name" value="DcaP"/>
</dbReference>
<dbReference type="RefSeq" id="WP_226999739.1">
    <property type="nucleotide sequence ID" value="NZ_CP014143.1"/>
</dbReference>
<accession>A0A1C9W7P2</accession>
<evidence type="ECO:0000256" key="1">
    <source>
        <dbReference type="SAM" id="SignalP"/>
    </source>
</evidence>
<dbReference type="EMBL" id="CP014143">
    <property type="protein sequence ID" value="AOS97167.1"/>
    <property type="molecule type" value="Genomic_DNA"/>
</dbReference>
<dbReference type="STRING" id="1769779.AUP74_01736"/>
<keyword evidence="1" id="KW-0732">Signal</keyword>
<dbReference type="PROSITE" id="PS51257">
    <property type="entry name" value="PROKAR_LIPOPROTEIN"/>
    <property type="match status" value="1"/>
</dbReference>
<dbReference type="Pfam" id="PF19577">
    <property type="entry name" value="DcaP"/>
    <property type="match status" value="1"/>
</dbReference>
<dbReference type="Proteomes" id="UP000095672">
    <property type="component" value="Chromosome"/>
</dbReference>
<organism evidence="2 3">
    <name type="scientific">Microbulbifer aggregans</name>
    <dbReference type="NCBI Taxonomy" id="1769779"/>
    <lineage>
        <taxon>Bacteria</taxon>
        <taxon>Pseudomonadati</taxon>
        <taxon>Pseudomonadota</taxon>
        <taxon>Gammaproteobacteria</taxon>
        <taxon>Cellvibrionales</taxon>
        <taxon>Microbulbiferaceae</taxon>
        <taxon>Microbulbifer</taxon>
    </lineage>
</organism>
<gene>
    <name evidence="2" type="ORF">AUP74_01736</name>
</gene>
<sequence length="445" mass="48006" precursor="true">MSKPIGKFVARLSAGLIISSACLGFASAQDAAADEPTPEELQLRIEELQAQISKLAVQAERAEQRMASLPDPEPEQAPAEGTKLQIGGYVKLDSNLSDYSDGASATAGIGEDFLVPSTIPVGGESGEAKYHAHAKSTRLFVKTSTAVGSGQVNTHLEIDAMASGQGDERISNSYAQRLRHAYVDWQIDANRSLLAGQSWSTFFNVGALPEGLDFVGPVGTIFERQPQLRFTQKVGSGSLQLAAENPASTLYNGSENPYDDNSSPDLILRYNNSIGGLSYSVASMSRELAYEEGDLRESTRGYAISLSGKLQLGTDDIRFMYSYGNALGRYMGLNGYRAGIIDVDGDIDLIDQSGGFIAWRHPWSQAWRTNVVLSMTSADNPDTVADTTAAEYRSAHLNLLYSPVPKLTLGGEYILATKQVENVSGLLADDEGDLQRLQFSVKYAF</sequence>
<name>A0A1C9W7P2_9GAMM</name>
<dbReference type="AlphaFoldDB" id="A0A1C9W7P2"/>
<evidence type="ECO:0008006" key="4">
    <source>
        <dbReference type="Google" id="ProtNLM"/>
    </source>
</evidence>
<reference evidence="3" key="1">
    <citation type="submission" date="2016-01" db="EMBL/GenBank/DDBJ databases">
        <title>Complete genome sequence of Microbulbifer sp. CCB-MM1, a halophile isolated from Matang Mangrove Forest, Perak.</title>
        <authorList>
            <person name="Moh T.H."/>
            <person name="Dinesh B."/>
            <person name="Lau N.-S."/>
            <person name="Go F."/>
            <person name="Alexander Chong S.-C."/>
        </authorList>
    </citation>
    <scope>NUCLEOTIDE SEQUENCE [LARGE SCALE GENOMIC DNA]</scope>
    <source>
        <strain evidence="3">CCB-MM1</strain>
    </source>
</reference>
<protein>
    <recommendedName>
        <fullName evidence="4">Porin subfamily protein</fullName>
    </recommendedName>
</protein>
<feature type="signal peptide" evidence="1">
    <location>
        <begin position="1"/>
        <end position="28"/>
    </location>
</feature>
<proteinExistence type="predicted"/>
<feature type="chain" id="PRO_5008895535" description="Porin subfamily protein" evidence="1">
    <location>
        <begin position="29"/>
        <end position="445"/>
    </location>
</feature>
<keyword evidence="3" id="KW-1185">Reference proteome</keyword>
<dbReference type="KEGG" id="micc:AUP74_01736"/>
<evidence type="ECO:0000313" key="2">
    <source>
        <dbReference type="EMBL" id="AOS97167.1"/>
    </source>
</evidence>